<dbReference type="AlphaFoldDB" id="A0A6N7Q8F4"/>
<proteinExistence type="predicted"/>
<evidence type="ECO:0000313" key="2">
    <source>
        <dbReference type="EMBL" id="MRH74310.1"/>
    </source>
</evidence>
<name>A0A6N7Q8F4_9XANT</name>
<dbReference type="RefSeq" id="WP_153751021.1">
    <property type="nucleotide sequence ID" value="NZ_WJPM01000004.1"/>
</dbReference>
<evidence type="ECO:0000313" key="3">
    <source>
        <dbReference type="Proteomes" id="UP000437931"/>
    </source>
</evidence>
<evidence type="ECO:0000313" key="1">
    <source>
        <dbReference type="EMBL" id="MRG99977.1"/>
    </source>
</evidence>
<dbReference type="EMBL" id="WJPM01000004">
    <property type="protein sequence ID" value="MRH74310.1"/>
    <property type="molecule type" value="Genomic_DNA"/>
</dbReference>
<sequence length="80" mass="8124">MTSVDKSLAHSVGTPFENAVSAPLLPATLAQATCPGAMQTQSASTTAGSVEKIAQAGVADNLARLPAVLRAFKDNMPTRA</sequence>
<organism evidence="1 4">
    <name type="scientific">Xanthomonas sontii</name>
    <dbReference type="NCBI Taxonomy" id="2650745"/>
    <lineage>
        <taxon>Bacteria</taxon>
        <taxon>Pseudomonadati</taxon>
        <taxon>Pseudomonadota</taxon>
        <taxon>Gammaproteobacteria</taxon>
        <taxon>Lysobacterales</taxon>
        <taxon>Lysobacteraceae</taxon>
        <taxon>Xanthomonas</taxon>
    </lineage>
</organism>
<keyword evidence="3" id="KW-1185">Reference proteome</keyword>
<dbReference type="Proteomes" id="UP000437931">
    <property type="component" value="Unassembled WGS sequence"/>
</dbReference>
<evidence type="ECO:0000313" key="4">
    <source>
        <dbReference type="Proteomes" id="UP000439314"/>
    </source>
</evidence>
<gene>
    <name evidence="1" type="ORF">GIY21_06685</name>
    <name evidence="2" type="ORF">GIY22_06680</name>
</gene>
<comment type="caution">
    <text evidence="1">The sequence shown here is derived from an EMBL/GenBank/DDBJ whole genome shotgun (WGS) entry which is preliminary data.</text>
</comment>
<reference evidence="2" key="2">
    <citation type="journal article" date="2020" name="Plant Dis.">
        <title>A Grain Rot of Rice in Iran Caused by a Xanthomonas Strain Closely Related to X. sacchari.</title>
        <authorList>
            <person name="Mirghasempour S.A."/>
            <person name="Huang S."/>
            <person name="Studholme D.J."/>
            <person name="Brady C.L."/>
        </authorList>
    </citation>
    <scope>NUCLEOTIDE SEQUENCE</scope>
    <source>
        <strain evidence="2">SAM114</strain>
    </source>
</reference>
<dbReference type="EMBL" id="WJPN01000004">
    <property type="protein sequence ID" value="MRG99977.1"/>
    <property type="molecule type" value="Genomic_DNA"/>
</dbReference>
<protein>
    <submittedName>
        <fullName evidence="1">Uncharacterized protein</fullName>
    </submittedName>
</protein>
<reference evidence="3 4" key="1">
    <citation type="submission" date="2019-11" db="EMBL/GenBank/DDBJ databases">
        <title>First report of rice panicle blight caused by Xanthomonas sp. in Iran.</title>
        <authorList>
            <person name="Mirghasempour S.A."/>
            <person name="Huang S."/>
            <person name="Brady C.L."/>
            <person name="Studholme D.J."/>
        </authorList>
    </citation>
    <scope>NUCLEOTIDE SEQUENCE [LARGE SCALE GENOMIC DNA]</scope>
    <source>
        <strain evidence="1 4">ASD011</strain>
        <strain evidence="3">SAM114</strain>
    </source>
</reference>
<dbReference type="Proteomes" id="UP000439314">
    <property type="component" value="Unassembled WGS sequence"/>
</dbReference>
<accession>A0A6N7Q8F4</accession>